<evidence type="ECO:0000256" key="2">
    <source>
        <dbReference type="ARBA" id="ARBA00012502"/>
    </source>
</evidence>
<comment type="similarity">
    <text evidence="1">Belongs to the MsrA Met sulfoxide reductase family.</text>
</comment>
<dbReference type="EMBL" id="JAAAIP010000977">
    <property type="protein sequence ID" value="KAG0311040.1"/>
    <property type="molecule type" value="Genomic_DNA"/>
</dbReference>
<dbReference type="NCBIfam" id="TIGR00401">
    <property type="entry name" value="msrA"/>
    <property type="match status" value="1"/>
</dbReference>
<dbReference type="PANTHER" id="PTHR43774">
    <property type="entry name" value="PEPTIDE METHIONINE SULFOXIDE REDUCTASE"/>
    <property type="match status" value="1"/>
</dbReference>
<dbReference type="Pfam" id="PF01625">
    <property type="entry name" value="PMSR"/>
    <property type="match status" value="1"/>
</dbReference>
<gene>
    <name evidence="6" type="primary">MXR1_6</name>
    <name evidence="6" type="ORF">BGZ99_010417</name>
</gene>
<dbReference type="InterPro" id="IPR002569">
    <property type="entry name" value="Met_Sox_Rdtase_MsrA_dom"/>
</dbReference>
<protein>
    <recommendedName>
        <fullName evidence="2">peptide-methionine (S)-S-oxide reductase</fullName>
        <ecNumber evidence="2">1.8.4.11</ecNumber>
    </recommendedName>
    <alternativeName>
        <fullName evidence="4">Peptide-methionine (S)-S-oxide reductase</fullName>
    </alternativeName>
</protein>
<comment type="caution">
    <text evidence="6">The sequence shown here is derived from an EMBL/GenBank/DDBJ whole genome shotgun (WGS) entry which is preliminary data.</text>
</comment>
<dbReference type="Proteomes" id="UP000738325">
    <property type="component" value="Unassembled WGS sequence"/>
</dbReference>
<keyword evidence="3" id="KW-0560">Oxidoreductase</keyword>
<reference evidence="6" key="1">
    <citation type="journal article" date="2020" name="Fungal Divers.">
        <title>Resolving the Mortierellaceae phylogeny through synthesis of multi-gene phylogenetics and phylogenomics.</title>
        <authorList>
            <person name="Vandepol N."/>
            <person name="Liber J."/>
            <person name="Desiro A."/>
            <person name="Na H."/>
            <person name="Kennedy M."/>
            <person name="Barry K."/>
            <person name="Grigoriev I.V."/>
            <person name="Miller A.N."/>
            <person name="O'Donnell K."/>
            <person name="Stajich J.E."/>
            <person name="Bonito G."/>
        </authorList>
    </citation>
    <scope>NUCLEOTIDE SEQUENCE</scope>
    <source>
        <strain evidence="6">REB-010B</strain>
    </source>
</reference>
<evidence type="ECO:0000256" key="3">
    <source>
        <dbReference type="ARBA" id="ARBA00023002"/>
    </source>
</evidence>
<accession>A0A9P6R4Q0</accession>
<dbReference type="GO" id="GO:0008113">
    <property type="term" value="F:peptide-methionine (S)-S-oxide reductase activity"/>
    <property type="evidence" value="ECO:0007669"/>
    <property type="project" value="UniProtKB-EC"/>
</dbReference>
<evidence type="ECO:0000313" key="6">
    <source>
        <dbReference type="EMBL" id="KAG0311040.1"/>
    </source>
</evidence>
<dbReference type="InterPro" id="IPR036509">
    <property type="entry name" value="Met_Sox_Rdtase_MsrA_sf"/>
</dbReference>
<keyword evidence="7" id="KW-1185">Reference proteome</keyword>
<feature type="domain" description="Peptide methionine sulphoxide reductase MsrA" evidence="5">
    <location>
        <begin position="6"/>
        <end position="159"/>
    </location>
</feature>
<evidence type="ECO:0000256" key="1">
    <source>
        <dbReference type="ARBA" id="ARBA00005591"/>
    </source>
</evidence>
<evidence type="ECO:0000256" key="4">
    <source>
        <dbReference type="ARBA" id="ARBA00030643"/>
    </source>
</evidence>
<name>A0A9P6R4Q0_9FUNG</name>
<proteinExistence type="inferred from homology"/>
<dbReference type="HAMAP" id="MF_01401">
    <property type="entry name" value="MsrA"/>
    <property type="match status" value="1"/>
</dbReference>
<dbReference type="PANTHER" id="PTHR43774:SF1">
    <property type="entry name" value="PEPTIDE METHIONINE SULFOXIDE REDUCTASE MSRA 2"/>
    <property type="match status" value="1"/>
</dbReference>
<evidence type="ECO:0000259" key="5">
    <source>
        <dbReference type="Pfam" id="PF01625"/>
    </source>
</evidence>
<sequence length="172" mass="19799">MTTEIATFASGCFRGVQMAFESFFNDDTIEIKVGYAGGNVTYSDYRKVCTGTTSHAEAIQIKYTPSDTINYSNLVEFFCLMRELTSLDALAPDVSTQYLSAIFYHSPEQEQIAKRVMDEVQNEHFWGQEIYTLIVPASEWYDAEEYHQKYLEINPEGYACPTQFLRWCISHK</sequence>
<evidence type="ECO:0000313" key="7">
    <source>
        <dbReference type="Proteomes" id="UP000738325"/>
    </source>
</evidence>
<dbReference type="OrthoDB" id="77405at2759"/>
<dbReference type="AlphaFoldDB" id="A0A9P6R4Q0"/>
<dbReference type="EC" id="1.8.4.11" evidence="2"/>
<dbReference type="SUPFAM" id="SSF55068">
    <property type="entry name" value="Peptide methionine sulfoxide reductase"/>
    <property type="match status" value="1"/>
</dbReference>
<dbReference type="Gene3D" id="3.30.1060.10">
    <property type="entry name" value="Peptide methionine sulphoxide reductase MsrA"/>
    <property type="match status" value="1"/>
</dbReference>
<organism evidence="6 7">
    <name type="scientific">Dissophora globulifera</name>
    <dbReference type="NCBI Taxonomy" id="979702"/>
    <lineage>
        <taxon>Eukaryota</taxon>
        <taxon>Fungi</taxon>
        <taxon>Fungi incertae sedis</taxon>
        <taxon>Mucoromycota</taxon>
        <taxon>Mortierellomycotina</taxon>
        <taxon>Mortierellomycetes</taxon>
        <taxon>Mortierellales</taxon>
        <taxon>Mortierellaceae</taxon>
        <taxon>Dissophora</taxon>
    </lineage>
</organism>